<proteinExistence type="predicted"/>
<gene>
    <name evidence="1" type="ORF">EC912_10548</name>
</gene>
<name>A0A4R3YNS8_9GAMM</name>
<organism evidence="1 2">
    <name type="scientific">Luteibacter rhizovicinus</name>
    <dbReference type="NCBI Taxonomy" id="242606"/>
    <lineage>
        <taxon>Bacteria</taxon>
        <taxon>Pseudomonadati</taxon>
        <taxon>Pseudomonadota</taxon>
        <taxon>Gammaproteobacteria</taxon>
        <taxon>Lysobacterales</taxon>
        <taxon>Rhodanobacteraceae</taxon>
        <taxon>Luteibacter</taxon>
    </lineage>
</organism>
<evidence type="ECO:0000313" key="1">
    <source>
        <dbReference type="EMBL" id="TCV93188.1"/>
    </source>
</evidence>
<dbReference type="AlphaFoldDB" id="A0A4R3YNS8"/>
<protein>
    <submittedName>
        <fullName evidence="1">Uncharacterized protein</fullName>
    </submittedName>
</protein>
<comment type="caution">
    <text evidence="1">The sequence shown here is derived from an EMBL/GenBank/DDBJ whole genome shotgun (WGS) entry which is preliminary data.</text>
</comment>
<dbReference type="RefSeq" id="WP_132144798.1">
    <property type="nucleotide sequence ID" value="NZ_SMCS01000005.1"/>
</dbReference>
<dbReference type="OrthoDB" id="5956026at2"/>
<accession>A0A4R3YNS8</accession>
<keyword evidence="2" id="KW-1185">Reference proteome</keyword>
<reference evidence="1 2" key="1">
    <citation type="submission" date="2019-03" db="EMBL/GenBank/DDBJ databases">
        <title>Above-ground endophytic microbial communities from plants in different locations in the United States.</title>
        <authorList>
            <person name="Frank C."/>
        </authorList>
    </citation>
    <scope>NUCLEOTIDE SEQUENCE [LARGE SCALE GENOMIC DNA]</scope>
    <source>
        <strain evidence="1 2">LP_13_YM</strain>
    </source>
</reference>
<dbReference type="EMBL" id="SMCS01000005">
    <property type="protein sequence ID" value="TCV93188.1"/>
    <property type="molecule type" value="Genomic_DNA"/>
</dbReference>
<dbReference type="Proteomes" id="UP000295645">
    <property type="component" value="Unassembled WGS sequence"/>
</dbReference>
<evidence type="ECO:0000313" key="2">
    <source>
        <dbReference type="Proteomes" id="UP000295645"/>
    </source>
</evidence>
<sequence>METQYIVQGFETGKRGKVVAMPAVAYKTAEEACRRAERLAETCLGVIAFEQSADPEAGEWGDPVVLLSIGDVPEL</sequence>